<name>A0A8J2JIT8_9HEXA</name>
<dbReference type="EMBL" id="CAJVCH010076609">
    <property type="protein sequence ID" value="CAG7721060.1"/>
    <property type="molecule type" value="Genomic_DNA"/>
</dbReference>
<dbReference type="Proteomes" id="UP000708208">
    <property type="component" value="Unassembled WGS sequence"/>
</dbReference>
<protein>
    <submittedName>
        <fullName evidence="1">Uncharacterized protein</fullName>
    </submittedName>
</protein>
<comment type="caution">
    <text evidence="1">The sequence shown here is derived from an EMBL/GenBank/DDBJ whole genome shotgun (WGS) entry which is preliminary data.</text>
</comment>
<reference evidence="1" key="1">
    <citation type="submission" date="2021-06" db="EMBL/GenBank/DDBJ databases">
        <authorList>
            <person name="Hodson N. C."/>
            <person name="Mongue J. A."/>
            <person name="Jaron S. K."/>
        </authorList>
    </citation>
    <scope>NUCLEOTIDE SEQUENCE</scope>
</reference>
<feature type="non-terminal residue" evidence="1">
    <location>
        <position position="1"/>
    </location>
</feature>
<sequence>MVVGSKPKTGM</sequence>
<accession>A0A8J2JIT8</accession>
<keyword evidence="2" id="KW-1185">Reference proteome</keyword>
<gene>
    <name evidence="1" type="ORF">AFUS01_LOCUS10309</name>
</gene>
<evidence type="ECO:0000313" key="2">
    <source>
        <dbReference type="Proteomes" id="UP000708208"/>
    </source>
</evidence>
<proteinExistence type="predicted"/>
<evidence type="ECO:0000313" key="1">
    <source>
        <dbReference type="EMBL" id="CAG7721060.1"/>
    </source>
</evidence>
<organism evidence="1 2">
    <name type="scientific">Allacma fusca</name>
    <dbReference type="NCBI Taxonomy" id="39272"/>
    <lineage>
        <taxon>Eukaryota</taxon>
        <taxon>Metazoa</taxon>
        <taxon>Ecdysozoa</taxon>
        <taxon>Arthropoda</taxon>
        <taxon>Hexapoda</taxon>
        <taxon>Collembola</taxon>
        <taxon>Symphypleona</taxon>
        <taxon>Sminthuridae</taxon>
        <taxon>Allacma</taxon>
    </lineage>
</organism>